<accession>A0AA40FTG7</accession>
<reference evidence="1" key="1">
    <citation type="submission" date="2021-10" db="EMBL/GenBank/DDBJ databases">
        <title>Melipona bicolor Genome sequencing and assembly.</title>
        <authorList>
            <person name="Araujo N.S."/>
            <person name="Arias M.C."/>
        </authorList>
    </citation>
    <scope>NUCLEOTIDE SEQUENCE</scope>
    <source>
        <strain evidence="1">USP_2M_L1-L4_2017</strain>
        <tissue evidence="1">Whole body</tissue>
    </source>
</reference>
<evidence type="ECO:0000313" key="1">
    <source>
        <dbReference type="EMBL" id="KAK1125055.1"/>
    </source>
</evidence>
<name>A0AA40FTG7_9HYME</name>
<comment type="caution">
    <text evidence="1">The sequence shown here is derived from an EMBL/GenBank/DDBJ whole genome shotgun (WGS) entry which is preliminary data.</text>
</comment>
<protein>
    <submittedName>
        <fullName evidence="1">Uncharacterized protein</fullName>
    </submittedName>
</protein>
<sequence>PRPEILHFRNIPSETIFARRYFHRPLETISPSFLVDFRRDTRRKCQDNSAHCRIVKKNDLRKRTEEICKSRERTMNCISTIAVKEDNSWEFESEF</sequence>
<gene>
    <name evidence="1" type="ORF">K0M31_006393</name>
</gene>
<dbReference type="EMBL" id="JAHYIQ010000017">
    <property type="protein sequence ID" value="KAK1125055.1"/>
    <property type="molecule type" value="Genomic_DNA"/>
</dbReference>
<dbReference type="AlphaFoldDB" id="A0AA40FTG7"/>
<organism evidence="1 2">
    <name type="scientific">Melipona bicolor</name>
    <dbReference type="NCBI Taxonomy" id="60889"/>
    <lineage>
        <taxon>Eukaryota</taxon>
        <taxon>Metazoa</taxon>
        <taxon>Ecdysozoa</taxon>
        <taxon>Arthropoda</taxon>
        <taxon>Hexapoda</taxon>
        <taxon>Insecta</taxon>
        <taxon>Pterygota</taxon>
        <taxon>Neoptera</taxon>
        <taxon>Endopterygota</taxon>
        <taxon>Hymenoptera</taxon>
        <taxon>Apocrita</taxon>
        <taxon>Aculeata</taxon>
        <taxon>Apoidea</taxon>
        <taxon>Anthophila</taxon>
        <taxon>Apidae</taxon>
        <taxon>Melipona</taxon>
    </lineage>
</organism>
<evidence type="ECO:0000313" key="2">
    <source>
        <dbReference type="Proteomes" id="UP001177670"/>
    </source>
</evidence>
<keyword evidence="2" id="KW-1185">Reference proteome</keyword>
<proteinExistence type="predicted"/>
<dbReference type="Proteomes" id="UP001177670">
    <property type="component" value="Unassembled WGS sequence"/>
</dbReference>
<feature type="non-terminal residue" evidence="1">
    <location>
        <position position="1"/>
    </location>
</feature>